<evidence type="ECO:0000256" key="1">
    <source>
        <dbReference type="SAM" id="Coils"/>
    </source>
</evidence>
<accession>A0A814WV77</accession>
<comment type="caution">
    <text evidence="3">The sequence shown here is derived from an EMBL/GenBank/DDBJ whole genome shotgun (WGS) entry which is preliminary data.</text>
</comment>
<evidence type="ECO:0000313" key="3">
    <source>
        <dbReference type="EMBL" id="CAF1209226.1"/>
    </source>
</evidence>
<dbReference type="EMBL" id="CAJNOV010005390">
    <property type="protein sequence ID" value="CAF1209226.1"/>
    <property type="molecule type" value="Genomic_DNA"/>
</dbReference>
<sequence length="2576" mass="297824">MDRSREPITIDKVLDIIRQYIEAARHVHQYQTECEAMSERLVRLKDKLDGSSEQLRRELGNVVLDKIVRNLFRTLSRIRNSISECQHPNEQLKGPKKLIAQQALKRELDNAKFALINYEADLTADLEKKKEILSVAVREKYVVDKNRQNKQIDERSKLFLNMIGTEVELMTKKDLPILYANHKKIIKRYLSHCMNVHTSIPIVGLEATMKDFVTNIYQLPSSEFSVEATSHIRTIELLVESVYIHLQADQSTAFEREQARKLIFQNNDDDEREKDVYNREMMIGLASEPIMDSLIERERVNKKKESDKSNFREILRNNRWIVILGDPGSGKTTFVRWLLSRYIQQIEEDNKKSHNDAGGQHRDDQDEDEEKNSKDEAFVIGPPRMPILIRVGEFVEALQKNKDLALIDYIGFHTWMGYSMLNFKSGQSEDEKQNQMKQLQIALHDYIKQGYALIVLDGLDEIPETETRNRVVALVEDFVANYVQTPSSVSVFDIQFINRELDIPWKVGGNQLIITSRIVGYHKQPLSGQFSHYTILPMGMDDTKKFVDHWFETVHKTMISLLKLNISDEERENVCTHQIELLKTELDKPGNKGLRHMASNPCLMNFICLIAFRTRGAELPAQRIRLYDEIATLMMKLWESKNPHGIASKINVVHKILCDIAFYIHQNCPSGLIERTYLKMVCSKSLQQRIKGRNKVEQETLVEQCVDQFQRNAGILAARGQDLYGFLHLTLQEYYTCRNIISIEKNKNWSENLAKIFQEYITDPRFRVPLTLALGWISWKRENTEFDEFCRALFTSNNHLSRYFPLEILMFIASIDELERLPSKGIIFTGLSRLLSIAAKNNWHTNYPNLENRMAIGLLKLPREQIEAWIYQEFSSENATIESISSLCTLLKECEKIAQSEETNEKKVLLKQWANKYVCKYLPKYLSDDNIGNQFLVDAILTKIAIKVPKALPPSDLRAFFIENPKCLTQLNLPVLAAIIALYGGLTLSYEKNKKDLEKTHNYDDLMVTSVDFAVIFSQKCMHRSSPLTPFLIEYIRGELSGKDTGGQSTLIERIQQEARKTRSDDQSLEAVDTFILMFCIVGIDEVWLYKEFVKHRAFHLAIDRFKGISNYLRQFYFIPEIYNKYERSISSKESLLSNFDNFNEYMYKKSMVNQNSTYLINLFMNWHQTIDKARHQPSSVKDVEILFTFINSICRGRARLCTSTRTYFTNKWLCKSDQRFLLLPKFFRKQENLKQLLVSTSNESSFPDLSLSMFLRTLWMFNDSRHGVNISEVIINKAECSMLFEYDRNHSFALAFVPKHLQLLFSCAIQKGHIFVQRDYKNPVVTGQSKYAISFAHILCTSLLSVCTSPVSYACQSALVALLPLARFYRLEHLILALLYWSQINSEHDPDAVKWYFEEMKRPRDHDQFSYSDNYHKLTEVDRIEFSDTEVDESLRIALEQVARRVRDALQLLKSRNSVEKTNLEIFSASISLGYLCWSSKSEEQKVFFEEAIQAASKISDELVRLDALIVLASCPFLRSSDYFLSDLNKIKSTLNDSVKKAFSTLPSDLTPLVSVSFVDRYVSLVGADDEIIEKINHILDQTDRLKDEADRQAVCIALGTSVNLSPEISSKLFALMQQFTVSSVLARAHVLQFDSPLLRYFATNSKEHKTSPHSFLDDRDHSQSISVLYASLYLANLSSDVQKLSTWLNSTPLLKVDISRLLDQQNGQSQERRILTYSHINAIDTKLSLLKKKQVSNEVTTLCIELYDFHHCEWSAQPFLMKWLQHEKDSPYYALACHAALILGRSNVWTVENAHIICDLLESNDDRLRQETECLLNGNERKSSELGWDILILFIERFISYETKSTYASLVLSWFFEKLTIDSTEHLKEIIELEQKRTDFHKNYKNNTEELSKAREKQKLFENSSPIARWFIHLTPEVLQYFLTYLQTFIGDLPARRNRDRLKLTESQRLFVFSWCAKILGNDSNDADTMLMMLSKILTGNYSSNAQYSAAFAIGHSSKKEAQKILLDVLQNTRGPDINISERVLAMCIHAYCWSCTFNKIKTSEEEKNNKDKDDDEDENEGENNKKGNDQEDDNKIISLCEKMLRHSSSDVQDAASIELAKVCHDIGKLLEYFENDPERCYQSLTRVHIDENDTKALKRHSKSVVELIKAHSDLLRIYIIELYETIKHFGDEIEPYPEWSTEFNGLCLIDIACDLVEEMPSAFFYEIDYMKEKENLQKALFQASKQHNIKQRNACIKLLASFGDFNPEVCDLLINVLVENPSTQEICLNAIKNFRKPRVSAQKESALQQLDQILEQMEPSIEELKQPLVQLKSALLELKNPRNCLKQVLTLLKSINNHFESDQEGLKSDQKELKSNLKQFKSTLKNLKPILKQWEFAFDHLNEYLLSPSLIQRWAAAVFFERLVQCNVVSAHRVQHLFSNAIEDPVSNSKIWLGKSDDSQSVYNCVGCLKHMLYKLLMRMSSVDETLVETNVAQIRNRLLEDFDVSEINANLSSCVNIDEDPLDSDYETDESDHIDRQKINIIPPRRNSTQVTSQKTEYPTRSARDKPSSARVTPSPTPSKKSAENSKTCSTM</sequence>
<feature type="region of interest" description="Disordered" evidence="2">
    <location>
        <begin position="2047"/>
        <end position="2075"/>
    </location>
</feature>
<keyword evidence="1" id="KW-0175">Coiled coil</keyword>
<protein>
    <recommendedName>
        <fullName evidence="5">NACHT domain-containing protein</fullName>
    </recommendedName>
</protein>
<dbReference type="SUPFAM" id="SSF48371">
    <property type="entry name" value="ARM repeat"/>
    <property type="match status" value="1"/>
</dbReference>
<gene>
    <name evidence="3" type="ORF">CJN711_LOCUS12433</name>
</gene>
<dbReference type="InterPro" id="IPR027417">
    <property type="entry name" value="P-loop_NTPase"/>
</dbReference>
<dbReference type="Proteomes" id="UP000663855">
    <property type="component" value="Unassembled WGS sequence"/>
</dbReference>
<feature type="compositionally biased region" description="Basic and acidic residues" evidence="2">
    <location>
        <begin position="349"/>
        <end position="364"/>
    </location>
</feature>
<evidence type="ECO:0000313" key="4">
    <source>
        <dbReference type="Proteomes" id="UP000663855"/>
    </source>
</evidence>
<dbReference type="Gene3D" id="3.40.50.300">
    <property type="entry name" value="P-loop containing nucleotide triphosphate hydrolases"/>
    <property type="match status" value="1"/>
</dbReference>
<feature type="coiled-coil region" evidence="1">
    <location>
        <begin position="27"/>
        <end position="54"/>
    </location>
</feature>
<dbReference type="SUPFAM" id="SSF52540">
    <property type="entry name" value="P-loop containing nucleoside triphosphate hydrolases"/>
    <property type="match status" value="1"/>
</dbReference>
<feature type="compositionally biased region" description="Polar residues" evidence="2">
    <location>
        <begin position="2530"/>
        <end position="2543"/>
    </location>
</feature>
<organism evidence="3 4">
    <name type="scientific">Rotaria magnacalcarata</name>
    <dbReference type="NCBI Taxonomy" id="392030"/>
    <lineage>
        <taxon>Eukaryota</taxon>
        <taxon>Metazoa</taxon>
        <taxon>Spiralia</taxon>
        <taxon>Gnathifera</taxon>
        <taxon>Rotifera</taxon>
        <taxon>Eurotatoria</taxon>
        <taxon>Bdelloidea</taxon>
        <taxon>Philodinida</taxon>
        <taxon>Philodinidae</taxon>
        <taxon>Rotaria</taxon>
    </lineage>
</organism>
<evidence type="ECO:0008006" key="5">
    <source>
        <dbReference type="Google" id="ProtNLM"/>
    </source>
</evidence>
<dbReference type="InterPro" id="IPR016024">
    <property type="entry name" value="ARM-type_fold"/>
</dbReference>
<evidence type="ECO:0000256" key="2">
    <source>
        <dbReference type="SAM" id="MobiDB-lite"/>
    </source>
</evidence>
<name>A0A814WV77_9BILA</name>
<feature type="region of interest" description="Disordered" evidence="2">
    <location>
        <begin position="349"/>
        <end position="377"/>
    </location>
</feature>
<feature type="region of interest" description="Disordered" evidence="2">
    <location>
        <begin position="2526"/>
        <end position="2576"/>
    </location>
</feature>
<feature type="compositionally biased region" description="Basic and acidic residues" evidence="2">
    <location>
        <begin position="2065"/>
        <end position="2075"/>
    </location>
</feature>
<proteinExistence type="predicted"/>
<feature type="compositionally biased region" description="Polar residues" evidence="2">
    <location>
        <begin position="2554"/>
        <end position="2576"/>
    </location>
</feature>
<dbReference type="Gene3D" id="1.20.1480.30">
    <property type="entry name" value="Designed four-helix bundle protein"/>
    <property type="match status" value="1"/>
</dbReference>
<reference evidence="3" key="1">
    <citation type="submission" date="2021-02" db="EMBL/GenBank/DDBJ databases">
        <authorList>
            <person name="Nowell W R."/>
        </authorList>
    </citation>
    <scope>NUCLEOTIDE SEQUENCE</scope>
</reference>